<feature type="compositionally biased region" description="Low complexity" evidence="9">
    <location>
        <begin position="218"/>
        <end position="232"/>
    </location>
</feature>
<feature type="transmembrane region" description="Helical" evidence="10">
    <location>
        <begin position="152"/>
        <end position="170"/>
    </location>
</feature>
<comment type="subcellular location">
    <subcellularLocation>
        <location evidence="1">Membrane</location>
        <topology evidence="1">Single-pass membrane protein</topology>
    </subcellularLocation>
</comment>
<keyword evidence="14" id="KW-1185">Reference proteome</keyword>
<accession>A0A5C3QZC3</accession>
<dbReference type="Proteomes" id="UP000305067">
    <property type="component" value="Unassembled WGS sequence"/>
</dbReference>
<dbReference type="GO" id="GO:0030246">
    <property type="term" value="F:carbohydrate binding"/>
    <property type="evidence" value="ECO:0007669"/>
    <property type="project" value="InterPro"/>
</dbReference>
<evidence type="ECO:0000313" key="13">
    <source>
        <dbReference type="EMBL" id="TFL06688.1"/>
    </source>
</evidence>
<keyword evidence="5 10" id="KW-1133">Transmembrane helix</keyword>
<comment type="similarity">
    <text evidence="2">Belongs to the EMC7 family.</text>
</comment>
<proteinExistence type="inferred from homology"/>
<dbReference type="GO" id="GO:0072546">
    <property type="term" value="C:EMC complex"/>
    <property type="evidence" value="ECO:0007669"/>
    <property type="project" value="TreeGrafter"/>
</dbReference>
<evidence type="ECO:0000256" key="8">
    <source>
        <dbReference type="ARBA" id="ARBA00023326"/>
    </source>
</evidence>
<protein>
    <recommendedName>
        <fullName evidence="12">ER membrane protein complex subunit 7 beta-sandwich domain-containing protein</fullName>
    </recommendedName>
</protein>
<dbReference type="OrthoDB" id="27095at2759"/>
<evidence type="ECO:0000256" key="3">
    <source>
        <dbReference type="ARBA" id="ARBA00022692"/>
    </source>
</evidence>
<keyword evidence="4 11" id="KW-0732">Signal</keyword>
<evidence type="ECO:0000256" key="11">
    <source>
        <dbReference type="SAM" id="SignalP"/>
    </source>
</evidence>
<reference evidence="13 14" key="1">
    <citation type="journal article" date="2019" name="Nat. Ecol. Evol.">
        <title>Megaphylogeny resolves global patterns of mushroom evolution.</title>
        <authorList>
            <person name="Varga T."/>
            <person name="Krizsan K."/>
            <person name="Foldi C."/>
            <person name="Dima B."/>
            <person name="Sanchez-Garcia M."/>
            <person name="Sanchez-Ramirez S."/>
            <person name="Szollosi G.J."/>
            <person name="Szarkandi J.G."/>
            <person name="Papp V."/>
            <person name="Albert L."/>
            <person name="Andreopoulos W."/>
            <person name="Angelini C."/>
            <person name="Antonin V."/>
            <person name="Barry K.W."/>
            <person name="Bougher N.L."/>
            <person name="Buchanan P."/>
            <person name="Buyck B."/>
            <person name="Bense V."/>
            <person name="Catcheside P."/>
            <person name="Chovatia M."/>
            <person name="Cooper J."/>
            <person name="Damon W."/>
            <person name="Desjardin D."/>
            <person name="Finy P."/>
            <person name="Geml J."/>
            <person name="Haridas S."/>
            <person name="Hughes K."/>
            <person name="Justo A."/>
            <person name="Karasinski D."/>
            <person name="Kautmanova I."/>
            <person name="Kiss B."/>
            <person name="Kocsube S."/>
            <person name="Kotiranta H."/>
            <person name="LaButti K.M."/>
            <person name="Lechner B.E."/>
            <person name="Liimatainen K."/>
            <person name="Lipzen A."/>
            <person name="Lukacs Z."/>
            <person name="Mihaltcheva S."/>
            <person name="Morgado L.N."/>
            <person name="Niskanen T."/>
            <person name="Noordeloos M.E."/>
            <person name="Ohm R.A."/>
            <person name="Ortiz-Santana B."/>
            <person name="Ovrebo C."/>
            <person name="Racz N."/>
            <person name="Riley R."/>
            <person name="Savchenko A."/>
            <person name="Shiryaev A."/>
            <person name="Soop K."/>
            <person name="Spirin V."/>
            <person name="Szebenyi C."/>
            <person name="Tomsovsky M."/>
            <person name="Tulloss R.E."/>
            <person name="Uehling J."/>
            <person name="Grigoriev I.V."/>
            <person name="Vagvolgyi C."/>
            <person name="Papp T."/>
            <person name="Martin F.M."/>
            <person name="Miettinen O."/>
            <person name="Hibbett D.S."/>
            <person name="Nagy L.G."/>
        </authorList>
    </citation>
    <scope>NUCLEOTIDE SEQUENCE [LARGE SCALE GENOMIC DNA]</scope>
    <source>
        <strain evidence="13 14">CBS 309.79</strain>
    </source>
</reference>
<name>A0A5C3QZC3_9AGAR</name>
<evidence type="ECO:0000256" key="5">
    <source>
        <dbReference type="ARBA" id="ARBA00022989"/>
    </source>
</evidence>
<dbReference type="GO" id="GO:0000272">
    <property type="term" value="P:polysaccharide catabolic process"/>
    <property type="evidence" value="ECO:0007669"/>
    <property type="project" value="UniProtKB-KW"/>
</dbReference>
<evidence type="ECO:0000256" key="6">
    <source>
        <dbReference type="ARBA" id="ARBA00023136"/>
    </source>
</evidence>
<dbReference type="STRING" id="1884261.A0A5C3QZC3"/>
<dbReference type="InterPro" id="IPR013784">
    <property type="entry name" value="Carb-bd-like_fold"/>
</dbReference>
<keyword evidence="3 10" id="KW-0812">Transmembrane</keyword>
<evidence type="ECO:0000313" key="14">
    <source>
        <dbReference type="Proteomes" id="UP000305067"/>
    </source>
</evidence>
<evidence type="ECO:0000256" key="7">
    <source>
        <dbReference type="ARBA" id="ARBA00023277"/>
    </source>
</evidence>
<evidence type="ECO:0000256" key="10">
    <source>
        <dbReference type="SAM" id="Phobius"/>
    </source>
</evidence>
<feature type="domain" description="ER membrane protein complex subunit 7 beta-sandwich" evidence="12">
    <location>
        <begin position="40"/>
        <end position="155"/>
    </location>
</feature>
<organism evidence="13 14">
    <name type="scientific">Pterulicium gracile</name>
    <dbReference type="NCBI Taxonomy" id="1884261"/>
    <lineage>
        <taxon>Eukaryota</taxon>
        <taxon>Fungi</taxon>
        <taxon>Dikarya</taxon>
        <taxon>Basidiomycota</taxon>
        <taxon>Agaricomycotina</taxon>
        <taxon>Agaricomycetes</taxon>
        <taxon>Agaricomycetidae</taxon>
        <taxon>Agaricales</taxon>
        <taxon>Pleurotineae</taxon>
        <taxon>Pterulaceae</taxon>
        <taxon>Pterulicium</taxon>
    </lineage>
</organism>
<keyword evidence="6 10" id="KW-0472">Membrane</keyword>
<dbReference type="PANTHER" id="PTHR13605:SF4">
    <property type="entry name" value="ER MEMBRANE PROTEIN COMPLEX SUBUNIT 7"/>
    <property type="match status" value="1"/>
</dbReference>
<gene>
    <name evidence="13" type="ORF">BDV98DRAFT_610208</name>
</gene>
<evidence type="ECO:0000256" key="1">
    <source>
        <dbReference type="ARBA" id="ARBA00004167"/>
    </source>
</evidence>
<dbReference type="Pfam" id="PF09430">
    <property type="entry name" value="EMC7_beta-sandw"/>
    <property type="match status" value="1"/>
</dbReference>
<evidence type="ECO:0000256" key="9">
    <source>
        <dbReference type="SAM" id="MobiDB-lite"/>
    </source>
</evidence>
<keyword evidence="7" id="KW-0119">Carbohydrate metabolism</keyword>
<dbReference type="SUPFAM" id="SSF49452">
    <property type="entry name" value="Starch-binding domain-like"/>
    <property type="match status" value="1"/>
</dbReference>
<dbReference type="AlphaFoldDB" id="A0A5C3QZC3"/>
<feature type="signal peptide" evidence="11">
    <location>
        <begin position="1"/>
        <end position="18"/>
    </location>
</feature>
<sequence>MLLWTLGSLAYLASLGFALDIQGRVAWNELCPDVGDLGPAKVVLDSGHHHGSVSANGDWTIPDVPQGTYLLTVVSHDHTFDQFRIDVPKHDESSASAIPTVRHHSLGTPLSPPSNMKLNYPLVINPRSKGNAPAYYVPPESFNLIGMFKNPMMLMMVFAGVMMLSMPYLMKNMDPEALEEITSRQAKMASVQSAMSSGDFKSGFSALLADDDAPKAVGASPSSKGSSKAGPSRGRGRRR</sequence>
<evidence type="ECO:0000256" key="4">
    <source>
        <dbReference type="ARBA" id="ARBA00022729"/>
    </source>
</evidence>
<feature type="region of interest" description="Disordered" evidence="9">
    <location>
        <begin position="214"/>
        <end position="239"/>
    </location>
</feature>
<keyword evidence="8" id="KW-0624">Polysaccharide degradation</keyword>
<feature type="chain" id="PRO_5022788864" description="ER membrane protein complex subunit 7 beta-sandwich domain-containing protein" evidence="11">
    <location>
        <begin position="19"/>
        <end position="239"/>
    </location>
</feature>
<dbReference type="InterPro" id="IPR039163">
    <property type="entry name" value="EMC7"/>
</dbReference>
<dbReference type="PANTHER" id="PTHR13605">
    <property type="entry name" value="ER MEMBRANE PROTEIN COMPLEX SUBUNIT 7"/>
    <property type="match status" value="1"/>
</dbReference>
<dbReference type="EMBL" id="ML178815">
    <property type="protein sequence ID" value="TFL06688.1"/>
    <property type="molecule type" value="Genomic_DNA"/>
</dbReference>
<evidence type="ECO:0000259" key="12">
    <source>
        <dbReference type="Pfam" id="PF09430"/>
    </source>
</evidence>
<evidence type="ECO:0000256" key="2">
    <source>
        <dbReference type="ARBA" id="ARBA00008880"/>
    </source>
</evidence>
<dbReference type="InterPro" id="IPR019008">
    <property type="entry name" value="Beta_sandwich_EMC7"/>
</dbReference>